<dbReference type="GO" id="GO:0046047">
    <property type="term" value="P:TTP catabolic process"/>
    <property type="evidence" value="ECO:0007669"/>
    <property type="project" value="TreeGrafter"/>
</dbReference>
<dbReference type="eggNOG" id="COG3956">
    <property type="taxonomic scope" value="Bacteria"/>
</dbReference>
<reference evidence="2 3" key="1">
    <citation type="submission" date="2012-05" db="EMBL/GenBank/DDBJ databases">
        <title>Finished chromosome of genome of Chamaesiphon sp. PCC 6605.</title>
        <authorList>
            <consortium name="US DOE Joint Genome Institute"/>
            <person name="Gugger M."/>
            <person name="Coursin T."/>
            <person name="Rippka R."/>
            <person name="Tandeau De Marsac N."/>
            <person name="Huntemann M."/>
            <person name="Wei C.-L."/>
            <person name="Han J."/>
            <person name="Detter J.C."/>
            <person name="Han C."/>
            <person name="Tapia R."/>
            <person name="Chen A."/>
            <person name="Kyrpides N."/>
            <person name="Mavromatis K."/>
            <person name="Markowitz V."/>
            <person name="Szeto E."/>
            <person name="Ivanova N."/>
            <person name="Pagani I."/>
            <person name="Pati A."/>
            <person name="Goodwin L."/>
            <person name="Nordberg H.P."/>
            <person name="Cantor M.N."/>
            <person name="Hua S.X."/>
            <person name="Woyke T."/>
            <person name="Kerfeld C.A."/>
        </authorList>
    </citation>
    <scope>NUCLEOTIDE SEQUENCE [LARGE SCALE GENOMIC DNA]</scope>
    <source>
        <strain evidence="3">ATCC 27169 / PCC 6605</strain>
    </source>
</reference>
<dbReference type="GO" id="GO:0046061">
    <property type="term" value="P:dATP catabolic process"/>
    <property type="evidence" value="ECO:0007669"/>
    <property type="project" value="TreeGrafter"/>
</dbReference>
<dbReference type="AlphaFoldDB" id="K9UNM7"/>
<dbReference type="InterPro" id="IPR011551">
    <property type="entry name" value="NTP_PyrPHydrolase_MazG"/>
</dbReference>
<gene>
    <name evidence="2" type="ORF">Cha6605_5549</name>
</gene>
<dbReference type="InterPro" id="IPR048015">
    <property type="entry name" value="NTP-PPase_MazG-like_N"/>
</dbReference>
<accession>K9UNM7</accession>
<protein>
    <submittedName>
        <fullName evidence="2">MazG family protein</fullName>
    </submittedName>
</protein>
<sequence length="270" mass="30123">MTDNNSSQLLPALQGLIDVVAKLRDPDGGCPWDLAQTPQSLTPYIVEEAYEAVHAIRSGDRDAIVSELGDLLLQVVLQSQIASEAGQFTIEDVARGISEKLIRRHPHVFGDVTVDGVEDVRANWEEIKAIEKGQKTELLSDKLSSYAEKLPPLTAAMKISKRAAAMGFEWENVEGVWGKFDEELAEFKEALATPDIAHQETELGDLLFTVVNLARWFELDPERGLSGTNQRFIDRIQQMECYIDKPLTEYSIGELETLWQQAKQRLKAGG</sequence>
<dbReference type="Pfam" id="PF03819">
    <property type="entry name" value="MazG"/>
    <property type="match status" value="1"/>
</dbReference>
<dbReference type="KEGG" id="cmp:Cha6605_5549"/>
<dbReference type="Gene3D" id="1.10.287.1080">
    <property type="entry name" value="MazG-like"/>
    <property type="match status" value="2"/>
</dbReference>
<name>K9UNM7_CHAP6</name>
<dbReference type="EMBL" id="CP003600">
    <property type="protein sequence ID" value="AFY96425.1"/>
    <property type="molecule type" value="Genomic_DNA"/>
</dbReference>
<dbReference type="CDD" id="cd11529">
    <property type="entry name" value="NTP-PPase_MazG_Cterm"/>
    <property type="match status" value="1"/>
</dbReference>
<dbReference type="HOGENOM" id="CLU_038356_0_1_3"/>
<dbReference type="PATRIC" id="fig|1173020.3.peg.6376"/>
<dbReference type="PANTHER" id="PTHR30522">
    <property type="entry name" value="NUCLEOSIDE TRIPHOSPHATE PYROPHOSPHOHYDROLASE"/>
    <property type="match status" value="1"/>
</dbReference>
<dbReference type="GO" id="GO:0046052">
    <property type="term" value="P:UTP catabolic process"/>
    <property type="evidence" value="ECO:0007669"/>
    <property type="project" value="TreeGrafter"/>
</dbReference>
<organism evidence="2 3">
    <name type="scientific">Chamaesiphon minutus (strain ATCC 27169 / PCC 6605)</name>
    <dbReference type="NCBI Taxonomy" id="1173020"/>
    <lineage>
        <taxon>Bacteria</taxon>
        <taxon>Bacillati</taxon>
        <taxon>Cyanobacteriota</taxon>
        <taxon>Cyanophyceae</taxon>
        <taxon>Gomontiellales</taxon>
        <taxon>Chamaesiphonaceae</taxon>
        <taxon>Chamaesiphon</taxon>
    </lineage>
</organism>
<dbReference type="GO" id="GO:0047429">
    <property type="term" value="F:nucleoside triphosphate diphosphatase activity"/>
    <property type="evidence" value="ECO:0007669"/>
    <property type="project" value="InterPro"/>
</dbReference>
<evidence type="ECO:0000259" key="1">
    <source>
        <dbReference type="Pfam" id="PF03819"/>
    </source>
</evidence>
<dbReference type="GO" id="GO:0006203">
    <property type="term" value="P:dGTP catabolic process"/>
    <property type="evidence" value="ECO:0007669"/>
    <property type="project" value="TreeGrafter"/>
</dbReference>
<dbReference type="GO" id="GO:0046081">
    <property type="term" value="P:dUTP catabolic process"/>
    <property type="evidence" value="ECO:0007669"/>
    <property type="project" value="TreeGrafter"/>
</dbReference>
<dbReference type="CDD" id="cd11528">
    <property type="entry name" value="NTP-PPase_MazG_Nterm"/>
    <property type="match status" value="1"/>
</dbReference>
<dbReference type="SUPFAM" id="SSF101386">
    <property type="entry name" value="all-alpha NTP pyrophosphatases"/>
    <property type="match status" value="2"/>
</dbReference>
<dbReference type="NCBIfam" id="TIGR00444">
    <property type="entry name" value="mazG"/>
    <property type="match status" value="1"/>
</dbReference>
<feature type="domain" description="NTP pyrophosphohydrolase MazG-like" evidence="1">
    <location>
        <begin position="36"/>
        <end position="109"/>
    </location>
</feature>
<dbReference type="GO" id="GO:0006950">
    <property type="term" value="P:response to stress"/>
    <property type="evidence" value="ECO:0007669"/>
    <property type="project" value="UniProtKB-ARBA"/>
</dbReference>
<dbReference type="GO" id="GO:0046076">
    <property type="term" value="P:dTTP catabolic process"/>
    <property type="evidence" value="ECO:0007669"/>
    <property type="project" value="TreeGrafter"/>
</dbReference>
<dbReference type="FunFam" id="1.10.287.1080:FF:000001">
    <property type="entry name" value="Nucleoside triphosphate pyrophosphohydrolase"/>
    <property type="match status" value="1"/>
</dbReference>
<dbReference type="PANTHER" id="PTHR30522:SF0">
    <property type="entry name" value="NUCLEOSIDE TRIPHOSPHATE PYROPHOSPHOHYDROLASE"/>
    <property type="match status" value="1"/>
</dbReference>
<dbReference type="NCBIfam" id="NF007113">
    <property type="entry name" value="PRK09562.1"/>
    <property type="match status" value="1"/>
</dbReference>
<dbReference type="Proteomes" id="UP000010366">
    <property type="component" value="Chromosome"/>
</dbReference>
<dbReference type="InterPro" id="IPR048011">
    <property type="entry name" value="NTP-PPase_MazG-like_C"/>
</dbReference>
<proteinExistence type="predicted"/>
<keyword evidence="3" id="KW-1185">Reference proteome</keyword>
<evidence type="ECO:0000313" key="2">
    <source>
        <dbReference type="EMBL" id="AFY96425.1"/>
    </source>
</evidence>
<evidence type="ECO:0000313" key="3">
    <source>
        <dbReference type="Proteomes" id="UP000010366"/>
    </source>
</evidence>
<dbReference type="RefSeq" id="WP_015162507.1">
    <property type="nucleotide sequence ID" value="NC_019697.1"/>
</dbReference>
<dbReference type="InterPro" id="IPR004518">
    <property type="entry name" value="MazG-like_dom"/>
</dbReference>
<dbReference type="STRING" id="1173020.Cha6605_5549"/>